<evidence type="ECO:0000313" key="1">
    <source>
        <dbReference type="EMBL" id="KRN78206.1"/>
    </source>
</evidence>
<sequence length="102" mass="12224">MFERNSLRLTLKGKRFYYQAEELQSQEVADRNRYVILFPSLKKVRDFDKTSRNAHMTIRNYFGSYHQVVRISFEFHRSSLKNPNDENLYSGLLTVQEVDRKG</sequence>
<dbReference type="RefSeq" id="WP_010495106.1">
    <property type="nucleotide sequence ID" value="NZ_JQBK01000152.1"/>
</dbReference>
<dbReference type="OrthoDB" id="2326957at2"/>
<dbReference type="EMBL" id="JQBK01000152">
    <property type="protein sequence ID" value="KRN78206.1"/>
    <property type="molecule type" value="Genomic_DNA"/>
</dbReference>
<dbReference type="AlphaFoldDB" id="A0A0R2JLW8"/>
<gene>
    <name evidence="1" type="ORF">IV43_GL000564</name>
</gene>
<dbReference type="STRING" id="89059.LAC1533_0275"/>
<accession>A0A0R2JLW8</accession>
<organism evidence="1 2">
    <name type="scientific">Ligilactobacillus acidipiscis</name>
    <dbReference type="NCBI Taxonomy" id="89059"/>
    <lineage>
        <taxon>Bacteria</taxon>
        <taxon>Bacillati</taxon>
        <taxon>Bacillota</taxon>
        <taxon>Bacilli</taxon>
        <taxon>Lactobacillales</taxon>
        <taxon>Lactobacillaceae</taxon>
        <taxon>Ligilactobacillus</taxon>
    </lineage>
</organism>
<dbReference type="PATRIC" id="fig|89059.3.peg.584"/>
<proteinExistence type="predicted"/>
<reference evidence="1 2" key="1">
    <citation type="journal article" date="2015" name="Genome Announc.">
        <title>Expanding the biotechnology potential of lactobacilli through comparative genomics of 213 strains and associated genera.</title>
        <authorList>
            <person name="Sun Z."/>
            <person name="Harris H.M."/>
            <person name="McCann A."/>
            <person name="Guo C."/>
            <person name="Argimon S."/>
            <person name="Zhang W."/>
            <person name="Yang X."/>
            <person name="Jeffery I.B."/>
            <person name="Cooney J.C."/>
            <person name="Kagawa T.F."/>
            <person name="Liu W."/>
            <person name="Song Y."/>
            <person name="Salvetti E."/>
            <person name="Wrobel A."/>
            <person name="Rasinkangas P."/>
            <person name="Parkhill J."/>
            <person name="Rea M.C."/>
            <person name="O'Sullivan O."/>
            <person name="Ritari J."/>
            <person name="Douillard F.P."/>
            <person name="Paul Ross R."/>
            <person name="Yang R."/>
            <person name="Briner A.E."/>
            <person name="Felis G.E."/>
            <person name="de Vos W.M."/>
            <person name="Barrangou R."/>
            <person name="Klaenhammer T.R."/>
            <person name="Caufield P.W."/>
            <person name="Cui Y."/>
            <person name="Zhang H."/>
            <person name="O'Toole P.W."/>
        </authorList>
    </citation>
    <scope>NUCLEOTIDE SEQUENCE [LARGE SCALE GENOMIC DNA]</scope>
    <source>
        <strain evidence="1 2">DSM 15353</strain>
    </source>
</reference>
<comment type="caution">
    <text evidence="1">The sequence shown here is derived from an EMBL/GenBank/DDBJ whole genome shotgun (WGS) entry which is preliminary data.</text>
</comment>
<dbReference type="Proteomes" id="UP000051491">
    <property type="component" value="Unassembled WGS sequence"/>
</dbReference>
<evidence type="ECO:0000313" key="2">
    <source>
        <dbReference type="Proteomes" id="UP000051491"/>
    </source>
</evidence>
<protein>
    <submittedName>
        <fullName evidence="1">Uncharacterized protein</fullName>
    </submittedName>
</protein>
<name>A0A0R2JLW8_9LACO</name>